<evidence type="ECO:0000313" key="2">
    <source>
        <dbReference type="Proteomes" id="UP000265080"/>
    </source>
</evidence>
<reference evidence="1" key="2">
    <citation type="submission" date="2025-08" db="UniProtKB">
        <authorList>
            <consortium name="Ensembl"/>
        </authorList>
    </citation>
    <scope>IDENTIFICATION</scope>
</reference>
<protein>
    <recommendedName>
        <fullName evidence="3">Palmitoyl-protein thioesterase 1</fullName>
    </recommendedName>
</protein>
<accession>A0A3P8RIF9</accession>
<keyword evidence="2" id="KW-1185">Reference proteome</keyword>
<dbReference type="Gene3D" id="3.40.50.1820">
    <property type="entry name" value="alpha/beta hydrolase"/>
    <property type="match status" value="1"/>
</dbReference>
<dbReference type="GeneTree" id="ENSGT00940000178851"/>
<evidence type="ECO:0000313" key="1">
    <source>
        <dbReference type="Ensembl" id="ENSAPEP00000000293.1"/>
    </source>
</evidence>
<dbReference type="InterPro" id="IPR029058">
    <property type="entry name" value="AB_hydrolase_fold"/>
</dbReference>
<sequence>MTQHKWFQRYSCLFVQDRLGLAAMDKAGKLVFLATEGDHLQFTREWFNANLLPYLR</sequence>
<dbReference type="AlphaFoldDB" id="A0A3P8RIF9"/>
<dbReference type="SUPFAM" id="SSF53474">
    <property type="entry name" value="alpha/beta-Hydrolases"/>
    <property type="match status" value="1"/>
</dbReference>
<dbReference type="STRING" id="161767.ENSAPEP00000000293"/>
<dbReference type="Ensembl" id="ENSAPET00000000301.1">
    <property type="protein sequence ID" value="ENSAPEP00000000293.1"/>
    <property type="gene ID" value="ENSAPEG00000000219.1"/>
</dbReference>
<reference evidence="1" key="3">
    <citation type="submission" date="2025-09" db="UniProtKB">
        <authorList>
            <consortium name="Ensembl"/>
        </authorList>
    </citation>
    <scope>IDENTIFICATION</scope>
</reference>
<organism evidence="1 2">
    <name type="scientific">Amphiprion percula</name>
    <name type="common">Orange clownfish</name>
    <name type="synonym">Lutjanus percula</name>
    <dbReference type="NCBI Taxonomy" id="161767"/>
    <lineage>
        <taxon>Eukaryota</taxon>
        <taxon>Metazoa</taxon>
        <taxon>Chordata</taxon>
        <taxon>Craniata</taxon>
        <taxon>Vertebrata</taxon>
        <taxon>Euteleostomi</taxon>
        <taxon>Actinopterygii</taxon>
        <taxon>Neopterygii</taxon>
        <taxon>Teleostei</taxon>
        <taxon>Neoteleostei</taxon>
        <taxon>Acanthomorphata</taxon>
        <taxon>Ovalentaria</taxon>
        <taxon>Pomacentridae</taxon>
        <taxon>Amphiprion</taxon>
    </lineage>
</organism>
<reference evidence="1 2" key="1">
    <citation type="submission" date="2018-03" db="EMBL/GenBank/DDBJ databases">
        <title>Finding Nemo's genes: A chromosome-scale reference assembly of the genome of the orange clownfish Amphiprion percula.</title>
        <authorList>
            <person name="Lehmann R."/>
        </authorList>
    </citation>
    <scope>NUCLEOTIDE SEQUENCE</scope>
</reference>
<name>A0A3P8RIF9_AMPPE</name>
<dbReference type="Proteomes" id="UP000265080">
    <property type="component" value="Chromosome 1"/>
</dbReference>
<proteinExistence type="predicted"/>
<evidence type="ECO:0008006" key="3">
    <source>
        <dbReference type="Google" id="ProtNLM"/>
    </source>
</evidence>